<dbReference type="NCBIfam" id="TIGR01352">
    <property type="entry name" value="tonB_Cterm"/>
    <property type="match status" value="1"/>
</dbReference>
<dbReference type="SUPFAM" id="SSF74653">
    <property type="entry name" value="TolA/TonB C-terminal domain"/>
    <property type="match status" value="1"/>
</dbReference>
<comment type="subcellular location">
    <subcellularLocation>
        <location evidence="1">Membrane</location>
        <topology evidence="1">Single-pass membrane protein</topology>
    </subcellularLocation>
</comment>
<dbReference type="Pfam" id="PF03544">
    <property type="entry name" value="TonB_C"/>
    <property type="match status" value="1"/>
</dbReference>
<accession>A0A9Q5SV24</accession>
<evidence type="ECO:0000256" key="2">
    <source>
        <dbReference type="ARBA" id="ARBA00022692"/>
    </source>
</evidence>
<sequence length="528" mass="59823">MKVRQIFYSFLAASLLGACSDTDPSGNFSLNDCPQVAIRQLVGNDSVVVCNLDLIKDTLNIPLSQLIDDFKIIKLDSKDEALVKSYFTHITDNYIGVYSGRMIPYKLFDKEGNFLRTIGSIGQGPNEYTLIYDSQIDEKNKRVYLLPWNTKQLLVYDFDGNNLPPVPLPTRIPKGIFQVDTDKGIVTIGILPFRYMENKSIIWQQDMKGNIIQETDATPFFTYDDFSNEVSNNQNTGQFDFYIFHWGAQEDSLYHYDKAANRLVPIFTIPFETEEIPKHDYIELPGHYIAEITTKVVGGTSMGGMNILVDKQTLKGCYFNLVNDFLGNMLITRPIFYFQDGKFTLNMDPGNLLDALETVLAKSANLPDAEIQKLTEFKNSISIDDNNYLLTGKLKQEAKKLTASTGTEAIPIQIKSTKETGTIDSTEQENPDLIYYTATLETWKSYFPAHNKYKDWDSKNAKQVLIGANIDKYGKPHDVKIIKSSGIKELDEEAMRLIQEAPIVPAKNKDGKNVEQTNWGIPVYFPPR</sequence>
<reference evidence="7" key="1">
    <citation type="submission" date="2017-04" db="EMBL/GenBank/DDBJ databases">
        <title>Function of individual gut microbiota members based on whole genome sequencing of pure cultures obtained from chicken caecum.</title>
        <authorList>
            <person name="Medvecky M."/>
            <person name="Cejkova D."/>
            <person name="Polansky O."/>
            <person name="Karasova D."/>
            <person name="Kubasova T."/>
            <person name="Cizek A."/>
            <person name="Rychlik I."/>
        </authorList>
    </citation>
    <scope>NUCLEOTIDE SEQUENCE [LARGE SCALE GENOMIC DNA]</scope>
    <source>
        <strain evidence="7">An42</strain>
    </source>
</reference>
<keyword evidence="4" id="KW-0472">Membrane</keyword>
<dbReference type="Proteomes" id="UP000195975">
    <property type="component" value="Unassembled WGS sequence"/>
</dbReference>
<dbReference type="PROSITE" id="PS51257">
    <property type="entry name" value="PROKAR_LIPOPROTEIN"/>
    <property type="match status" value="1"/>
</dbReference>
<protein>
    <submittedName>
        <fullName evidence="6">6-bladed beta-propeller</fullName>
    </submittedName>
</protein>
<evidence type="ECO:0000313" key="6">
    <source>
        <dbReference type="EMBL" id="OUO07451.1"/>
    </source>
</evidence>
<gene>
    <name evidence="6" type="ORF">B5F96_01945</name>
</gene>
<evidence type="ECO:0000256" key="3">
    <source>
        <dbReference type="ARBA" id="ARBA00022989"/>
    </source>
</evidence>
<evidence type="ECO:0000256" key="4">
    <source>
        <dbReference type="ARBA" id="ARBA00023136"/>
    </source>
</evidence>
<name>A0A9Q5SV24_9BACT</name>
<dbReference type="RefSeq" id="WP_021861653.1">
    <property type="nucleotide sequence ID" value="NZ_CAJLBM010000005.1"/>
</dbReference>
<organism evidence="6 7">
    <name type="scientific">Parabacteroides johnsonii</name>
    <dbReference type="NCBI Taxonomy" id="387661"/>
    <lineage>
        <taxon>Bacteria</taxon>
        <taxon>Pseudomonadati</taxon>
        <taxon>Bacteroidota</taxon>
        <taxon>Bacteroidia</taxon>
        <taxon>Bacteroidales</taxon>
        <taxon>Tannerellaceae</taxon>
        <taxon>Parabacteroides</taxon>
    </lineage>
</organism>
<dbReference type="AlphaFoldDB" id="A0A9Q5SV24"/>
<comment type="caution">
    <text evidence="6">The sequence shown here is derived from an EMBL/GenBank/DDBJ whole genome shotgun (WGS) entry which is preliminary data.</text>
</comment>
<dbReference type="EMBL" id="NFIJ01000001">
    <property type="protein sequence ID" value="OUO07451.1"/>
    <property type="molecule type" value="Genomic_DNA"/>
</dbReference>
<dbReference type="GO" id="GO:0055085">
    <property type="term" value="P:transmembrane transport"/>
    <property type="evidence" value="ECO:0007669"/>
    <property type="project" value="InterPro"/>
</dbReference>
<evidence type="ECO:0000256" key="1">
    <source>
        <dbReference type="ARBA" id="ARBA00004167"/>
    </source>
</evidence>
<dbReference type="InterPro" id="IPR006260">
    <property type="entry name" value="TonB/TolA_C"/>
</dbReference>
<evidence type="ECO:0000259" key="5">
    <source>
        <dbReference type="Pfam" id="PF03544"/>
    </source>
</evidence>
<proteinExistence type="predicted"/>
<dbReference type="Pfam" id="PF17170">
    <property type="entry name" value="DUF5128"/>
    <property type="match status" value="1"/>
</dbReference>
<dbReference type="InterPro" id="IPR037682">
    <property type="entry name" value="TonB_C"/>
</dbReference>
<keyword evidence="2" id="KW-0812">Transmembrane</keyword>
<dbReference type="Gene3D" id="3.30.1150.10">
    <property type="match status" value="1"/>
</dbReference>
<dbReference type="GO" id="GO:0016020">
    <property type="term" value="C:membrane"/>
    <property type="evidence" value="ECO:0007669"/>
    <property type="project" value="UniProtKB-SubCell"/>
</dbReference>
<keyword evidence="3" id="KW-1133">Transmembrane helix</keyword>
<evidence type="ECO:0000313" key="7">
    <source>
        <dbReference type="Proteomes" id="UP000195975"/>
    </source>
</evidence>
<feature type="domain" description="TonB C-terminal" evidence="5">
    <location>
        <begin position="464"/>
        <end position="525"/>
    </location>
</feature>